<evidence type="ECO:0000313" key="4">
    <source>
        <dbReference type="Proteomes" id="UP000626786"/>
    </source>
</evidence>
<dbReference type="RefSeq" id="WP_191695056.1">
    <property type="nucleotide sequence ID" value="NZ_JACSQN010000010.1"/>
</dbReference>
<evidence type="ECO:0000256" key="2">
    <source>
        <dbReference type="SAM" id="SignalP"/>
    </source>
</evidence>
<dbReference type="Proteomes" id="UP000626786">
    <property type="component" value="Unassembled WGS sequence"/>
</dbReference>
<keyword evidence="4" id="KW-1185">Reference proteome</keyword>
<proteinExistence type="predicted"/>
<dbReference type="PROSITE" id="PS51257">
    <property type="entry name" value="PROKAR_LIPOPROTEIN"/>
    <property type="match status" value="1"/>
</dbReference>
<protein>
    <submittedName>
        <fullName evidence="3">DUF3221 domain-containing protein</fullName>
    </submittedName>
</protein>
<keyword evidence="2" id="KW-0732">Signal</keyword>
<dbReference type="Pfam" id="PF11518">
    <property type="entry name" value="DUF3221"/>
    <property type="match status" value="1"/>
</dbReference>
<name>A0ABR8UB29_9BACL</name>
<evidence type="ECO:0000256" key="1">
    <source>
        <dbReference type="SAM" id="MobiDB-lite"/>
    </source>
</evidence>
<dbReference type="EMBL" id="JACSQN010000010">
    <property type="protein sequence ID" value="MBD7985227.1"/>
    <property type="molecule type" value="Genomic_DNA"/>
</dbReference>
<feature type="chain" id="PRO_5046505064" evidence="2">
    <location>
        <begin position="22"/>
        <end position="389"/>
    </location>
</feature>
<feature type="signal peptide" evidence="2">
    <location>
        <begin position="1"/>
        <end position="21"/>
    </location>
</feature>
<reference evidence="3 4" key="1">
    <citation type="submission" date="2020-08" db="EMBL/GenBank/DDBJ databases">
        <title>A Genomic Blueprint of the Chicken Gut Microbiome.</title>
        <authorList>
            <person name="Gilroy R."/>
            <person name="Ravi A."/>
            <person name="Getino M."/>
            <person name="Pursley I."/>
            <person name="Horton D.L."/>
            <person name="Alikhan N.-F."/>
            <person name="Baker D."/>
            <person name="Gharbi K."/>
            <person name="Hall N."/>
            <person name="Watson M."/>
            <person name="Adriaenssens E.M."/>
            <person name="Foster-Nyarko E."/>
            <person name="Jarju S."/>
            <person name="Secka A."/>
            <person name="Antonio M."/>
            <person name="Oren A."/>
            <person name="Chaudhuri R."/>
            <person name="La Ragione R.M."/>
            <person name="Hildebrand F."/>
            <person name="Pallen M.J."/>
        </authorList>
    </citation>
    <scope>NUCLEOTIDE SEQUENCE [LARGE SCALE GENOMIC DNA]</scope>
    <source>
        <strain evidence="3 4">Sa2YVA2</strain>
    </source>
</reference>
<organism evidence="3 4">
    <name type="scientific">Sporosarcina quadrami</name>
    <dbReference type="NCBI Taxonomy" id="2762234"/>
    <lineage>
        <taxon>Bacteria</taxon>
        <taxon>Bacillati</taxon>
        <taxon>Bacillota</taxon>
        <taxon>Bacilli</taxon>
        <taxon>Bacillales</taxon>
        <taxon>Caryophanaceae</taxon>
        <taxon>Sporosarcina</taxon>
    </lineage>
</organism>
<feature type="region of interest" description="Disordered" evidence="1">
    <location>
        <begin position="60"/>
        <end position="81"/>
    </location>
</feature>
<accession>A0ABR8UB29</accession>
<comment type="caution">
    <text evidence="3">The sequence shown here is derived from an EMBL/GenBank/DDBJ whole genome shotgun (WGS) entry which is preliminary data.</text>
</comment>
<gene>
    <name evidence="3" type="ORF">H9649_11565</name>
</gene>
<feature type="compositionally biased region" description="Basic and acidic residues" evidence="1">
    <location>
        <begin position="60"/>
        <end position="80"/>
    </location>
</feature>
<evidence type="ECO:0000313" key="3">
    <source>
        <dbReference type="EMBL" id="MBD7985227.1"/>
    </source>
</evidence>
<sequence>MKNRVALTMLGVAFLLGGCGAGSPDALRGSAIVDDHGWKTIKEVSGREIIAELKQTVKESSAREKKAEEQKEMPEYKDGVWGEPTPELAENLAIQAIEGPVALEAVENVYGNFDGEGVLFLENQFDGAEQSGVWIGVKEPDERLQQLLDVLQPKVDAGEILAEPIYIYRSLHTQKELYALQEDVAEVLKEMDQGRGSFSLSVNTITGDIEIGHDFLKSEQQKELEAKFLDHRFVFTQEGNMVAEPGEPSIIWADETYTETPVEEGGFLLSIKEGQIFVAGGTEDAIYYSFPEARELKVGMRVRVESTGMILESYPGQGSAKFVEVLPDYKPAGAMLSESEAVVKALDAYEKSPLDIMLIQRISYDTKKNVWIFNVLQDREDVSFEVEDR</sequence>
<dbReference type="InterPro" id="IPR021598">
    <property type="entry name" value="DUF3221"/>
</dbReference>